<evidence type="ECO:0000256" key="3">
    <source>
        <dbReference type="ARBA" id="ARBA00022840"/>
    </source>
</evidence>
<comment type="catalytic activity">
    <reaction evidence="5">
        <text>3'-dephospho-CoA + ATP = ADP + CoA + H(+)</text>
        <dbReference type="Rhea" id="RHEA:18245"/>
        <dbReference type="ChEBI" id="CHEBI:15378"/>
        <dbReference type="ChEBI" id="CHEBI:30616"/>
        <dbReference type="ChEBI" id="CHEBI:57287"/>
        <dbReference type="ChEBI" id="CHEBI:57328"/>
        <dbReference type="ChEBI" id="CHEBI:456216"/>
        <dbReference type="EC" id="2.7.1.24"/>
    </reaction>
</comment>
<evidence type="ECO:0000313" key="7">
    <source>
        <dbReference type="EMBL" id="PUE58999.1"/>
    </source>
</evidence>
<dbReference type="UniPathway" id="UPA00241">
    <property type="reaction ID" value="UER00356"/>
</dbReference>
<name>A0A315EP54_9BURK</name>
<evidence type="ECO:0000256" key="1">
    <source>
        <dbReference type="ARBA" id="ARBA00009018"/>
    </source>
</evidence>
<reference evidence="7 8" key="1">
    <citation type="submission" date="2017-04" db="EMBL/GenBank/DDBJ databases">
        <title>Unexpected and diverse lifestyles within the genus Limnohabitans.</title>
        <authorList>
            <person name="Kasalicky V."/>
            <person name="Mehrshad M."/>
            <person name="Andrei S.-A."/>
            <person name="Salcher M."/>
            <person name="Kratochvilova H."/>
            <person name="Simek K."/>
            <person name="Ghai R."/>
        </authorList>
    </citation>
    <scope>NUCLEOTIDE SEQUENCE [LARGE SCALE GENOMIC DNA]</scope>
    <source>
        <strain evidence="7 8">MWH-C5</strain>
    </source>
</reference>
<evidence type="ECO:0000256" key="4">
    <source>
        <dbReference type="ARBA" id="ARBA00022993"/>
    </source>
</evidence>
<protein>
    <recommendedName>
        <fullName evidence="5 6">Dephospho-CoA kinase</fullName>
        <ecNumber evidence="5 6">2.7.1.24</ecNumber>
    </recommendedName>
    <alternativeName>
        <fullName evidence="5">Dephosphocoenzyme A kinase</fullName>
    </alternativeName>
</protein>
<comment type="caution">
    <text evidence="7">The sequence shown here is derived from an EMBL/GenBank/DDBJ whole genome shotgun (WGS) entry which is preliminary data.</text>
</comment>
<keyword evidence="8" id="KW-1185">Reference proteome</keyword>
<keyword evidence="3 5" id="KW-0067">ATP-binding</keyword>
<organism evidence="7 8">
    <name type="scientific">Limnohabitans curvus</name>
    <dbReference type="NCBI Taxonomy" id="323423"/>
    <lineage>
        <taxon>Bacteria</taxon>
        <taxon>Pseudomonadati</taxon>
        <taxon>Pseudomonadota</taxon>
        <taxon>Betaproteobacteria</taxon>
        <taxon>Burkholderiales</taxon>
        <taxon>Comamonadaceae</taxon>
        <taxon>Limnohabitans</taxon>
    </lineage>
</organism>
<evidence type="ECO:0000313" key="8">
    <source>
        <dbReference type="Proteomes" id="UP000251341"/>
    </source>
</evidence>
<dbReference type="HAMAP" id="MF_00376">
    <property type="entry name" value="Dephospho_CoA_kinase"/>
    <property type="match status" value="1"/>
</dbReference>
<evidence type="ECO:0000256" key="2">
    <source>
        <dbReference type="ARBA" id="ARBA00022741"/>
    </source>
</evidence>
<dbReference type="Pfam" id="PF01121">
    <property type="entry name" value="CoaE"/>
    <property type="match status" value="1"/>
</dbReference>
<comment type="subcellular location">
    <subcellularLocation>
        <location evidence="5">Cytoplasm</location>
    </subcellularLocation>
</comment>
<dbReference type="NCBIfam" id="TIGR00152">
    <property type="entry name" value="dephospho-CoA kinase"/>
    <property type="match status" value="1"/>
</dbReference>
<keyword evidence="5 7" id="KW-0418">Kinase</keyword>
<evidence type="ECO:0000256" key="6">
    <source>
        <dbReference type="NCBIfam" id="TIGR00152"/>
    </source>
</evidence>
<dbReference type="InterPro" id="IPR001977">
    <property type="entry name" value="Depp_CoAkinase"/>
</dbReference>
<dbReference type="EMBL" id="NESP01000001">
    <property type="protein sequence ID" value="PUE58999.1"/>
    <property type="molecule type" value="Genomic_DNA"/>
</dbReference>
<dbReference type="RefSeq" id="WP_108358296.1">
    <property type="nucleotide sequence ID" value="NZ_NESP01000001.1"/>
</dbReference>
<keyword evidence="4 5" id="KW-0173">Coenzyme A biosynthesis</keyword>
<dbReference type="InterPro" id="IPR027417">
    <property type="entry name" value="P-loop_NTPase"/>
</dbReference>
<comment type="similarity">
    <text evidence="1 5">Belongs to the CoaE family.</text>
</comment>
<proteinExistence type="inferred from homology"/>
<dbReference type="EC" id="2.7.1.24" evidence="5 6"/>
<dbReference type="CDD" id="cd02022">
    <property type="entry name" value="DPCK"/>
    <property type="match status" value="1"/>
</dbReference>
<dbReference type="GO" id="GO:0015937">
    <property type="term" value="P:coenzyme A biosynthetic process"/>
    <property type="evidence" value="ECO:0007669"/>
    <property type="project" value="UniProtKB-UniRule"/>
</dbReference>
<accession>A0A315EP54</accession>
<feature type="binding site" evidence="5">
    <location>
        <begin position="20"/>
        <end position="25"/>
    </location>
    <ligand>
        <name>ATP</name>
        <dbReference type="ChEBI" id="CHEBI:30616"/>
    </ligand>
</feature>
<evidence type="ECO:0000256" key="5">
    <source>
        <dbReference type="HAMAP-Rule" id="MF_00376"/>
    </source>
</evidence>
<dbReference type="PANTHER" id="PTHR10695:SF46">
    <property type="entry name" value="BIFUNCTIONAL COENZYME A SYNTHASE-RELATED"/>
    <property type="match status" value="1"/>
</dbReference>
<keyword evidence="5" id="KW-0963">Cytoplasm</keyword>
<keyword evidence="5" id="KW-0808">Transferase</keyword>
<dbReference type="SUPFAM" id="SSF52540">
    <property type="entry name" value="P-loop containing nucleoside triphosphate hydrolases"/>
    <property type="match status" value="1"/>
</dbReference>
<keyword evidence="2 5" id="KW-0547">Nucleotide-binding</keyword>
<dbReference type="AlphaFoldDB" id="A0A315EP54"/>
<comment type="pathway">
    <text evidence="5">Cofactor biosynthesis; coenzyme A biosynthesis; CoA from (R)-pantothenate: step 5/5.</text>
</comment>
<gene>
    <name evidence="5" type="primary">coaE</name>
    <name evidence="7" type="ORF">B9Z44_04965</name>
</gene>
<sequence>MTAHTHAARTLRLGLTGGIGSGKSSVAAMLVKRGAVLVDADAIARSVTAAHGLAIPAIADTFGPDFLTPEGALDRERMRAHVFSDPSAKQRLEGIIHPLVSLETKRQAQAALDAGHRTVVFDVPLLIESGRWRSQVDRVLVVDCLVETQIQRVMARNNFSRDTVEKIIASQATREQRLAAADWVIYNDALSLQALDQLVAALPIQPL</sequence>
<dbReference type="Proteomes" id="UP000251341">
    <property type="component" value="Unassembled WGS sequence"/>
</dbReference>
<dbReference type="PANTHER" id="PTHR10695">
    <property type="entry name" value="DEPHOSPHO-COA KINASE-RELATED"/>
    <property type="match status" value="1"/>
</dbReference>
<dbReference type="GO" id="GO:0004140">
    <property type="term" value="F:dephospho-CoA kinase activity"/>
    <property type="evidence" value="ECO:0007669"/>
    <property type="project" value="UniProtKB-UniRule"/>
</dbReference>
<dbReference type="PROSITE" id="PS51219">
    <property type="entry name" value="DPCK"/>
    <property type="match status" value="1"/>
</dbReference>
<dbReference type="Gene3D" id="3.40.50.300">
    <property type="entry name" value="P-loop containing nucleotide triphosphate hydrolases"/>
    <property type="match status" value="1"/>
</dbReference>
<comment type="function">
    <text evidence="5">Catalyzes the phosphorylation of the 3'-hydroxyl group of dephosphocoenzyme A to form coenzyme A.</text>
</comment>
<dbReference type="GO" id="GO:0005524">
    <property type="term" value="F:ATP binding"/>
    <property type="evidence" value="ECO:0007669"/>
    <property type="project" value="UniProtKB-UniRule"/>
</dbReference>
<dbReference type="GO" id="GO:0005737">
    <property type="term" value="C:cytoplasm"/>
    <property type="evidence" value="ECO:0007669"/>
    <property type="project" value="UniProtKB-SubCell"/>
</dbReference>